<dbReference type="Pfam" id="PF01546">
    <property type="entry name" value="Peptidase_M20"/>
    <property type="match status" value="1"/>
</dbReference>
<dbReference type="STRING" id="93222.NA29_20010"/>
<reference evidence="5 6" key="1">
    <citation type="submission" date="2017-06" db="EMBL/GenBank/DDBJ databases">
        <authorList>
            <consortium name="Pathogen Informatics"/>
        </authorList>
    </citation>
    <scope>NUCLEOTIDE SEQUENCE [LARGE SCALE GENOMIC DNA]</scope>
    <source>
        <strain evidence="5 6">NCTC13161</strain>
    </source>
</reference>
<evidence type="ECO:0000256" key="2">
    <source>
        <dbReference type="ARBA" id="ARBA00022723"/>
    </source>
</evidence>
<keyword evidence="2" id="KW-0479">Metal-binding</keyword>
<dbReference type="Pfam" id="PF07687">
    <property type="entry name" value="M20_dimer"/>
    <property type="match status" value="1"/>
</dbReference>
<dbReference type="EMBL" id="LT906435">
    <property type="protein sequence ID" value="SNU86246.1"/>
    <property type="molecule type" value="Genomic_DNA"/>
</dbReference>
<dbReference type="Gene3D" id="3.30.70.360">
    <property type="match status" value="1"/>
</dbReference>
<feature type="domain" description="Peptidase M20 dimerisation" evidence="4">
    <location>
        <begin position="254"/>
        <end position="415"/>
    </location>
</feature>
<protein>
    <submittedName>
        <fullName evidence="5">Peptidase, ArgE/DapE family</fullName>
    </submittedName>
</protein>
<evidence type="ECO:0000313" key="6">
    <source>
        <dbReference type="Proteomes" id="UP000215126"/>
    </source>
</evidence>
<organism evidence="5 6">
    <name type="scientific">Pandoraea sputorum</name>
    <dbReference type="NCBI Taxonomy" id="93222"/>
    <lineage>
        <taxon>Bacteria</taxon>
        <taxon>Pseudomonadati</taxon>
        <taxon>Pseudomonadota</taxon>
        <taxon>Betaproteobacteria</taxon>
        <taxon>Burkholderiales</taxon>
        <taxon>Burkholderiaceae</taxon>
        <taxon>Pandoraea</taxon>
    </lineage>
</organism>
<keyword evidence="6" id="KW-1185">Reference proteome</keyword>
<dbReference type="CDD" id="cd05682">
    <property type="entry name" value="M20_dipept_dapE"/>
    <property type="match status" value="1"/>
</dbReference>
<evidence type="ECO:0000256" key="3">
    <source>
        <dbReference type="ARBA" id="ARBA00022801"/>
    </source>
</evidence>
<dbReference type="Proteomes" id="UP000215126">
    <property type="component" value="Chromosome 1"/>
</dbReference>
<dbReference type="PANTHER" id="PTHR43270:SF4">
    <property type="entry name" value="CARNOSINE DIPEPTIDASE 2, ISOFORM A"/>
    <property type="match status" value="1"/>
</dbReference>
<dbReference type="InterPro" id="IPR011650">
    <property type="entry name" value="Peptidase_M20_dimer"/>
</dbReference>
<evidence type="ECO:0000313" key="5">
    <source>
        <dbReference type="EMBL" id="SNU86246.1"/>
    </source>
</evidence>
<dbReference type="GO" id="GO:0008233">
    <property type="term" value="F:peptidase activity"/>
    <property type="evidence" value="ECO:0007669"/>
    <property type="project" value="UniProtKB-KW"/>
</dbReference>
<proteinExistence type="predicted"/>
<dbReference type="InterPro" id="IPR051458">
    <property type="entry name" value="Cyt/Met_Dipeptidase"/>
</dbReference>
<keyword evidence="3" id="KW-0378">Hydrolase</keyword>
<dbReference type="GO" id="GO:0006508">
    <property type="term" value="P:proteolysis"/>
    <property type="evidence" value="ECO:0007669"/>
    <property type="project" value="UniProtKB-KW"/>
</dbReference>
<dbReference type="Gene3D" id="3.40.630.10">
    <property type="entry name" value="Zn peptidases"/>
    <property type="match status" value="1"/>
</dbReference>
<dbReference type="SUPFAM" id="SSF53187">
    <property type="entry name" value="Zn-dependent exopeptidases"/>
    <property type="match status" value="1"/>
</dbReference>
<keyword evidence="1" id="KW-0645">Protease</keyword>
<dbReference type="PANTHER" id="PTHR43270">
    <property type="entry name" value="BETA-ALA-HIS DIPEPTIDASE"/>
    <property type="match status" value="1"/>
</dbReference>
<evidence type="ECO:0000256" key="1">
    <source>
        <dbReference type="ARBA" id="ARBA00022670"/>
    </source>
</evidence>
<dbReference type="InterPro" id="IPR002933">
    <property type="entry name" value="Peptidase_M20"/>
</dbReference>
<dbReference type="GO" id="GO:0046872">
    <property type="term" value="F:metal ion binding"/>
    <property type="evidence" value="ECO:0007669"/>
    <property type="project" value="UniProtKB-KW"/>
</dbReference>
<dbReference type="AlphaFoldDB" id="A0A239SLG8"/>
<sequence>MAPDLAALTGRPGHAECAECAVRRGTSLTHDIPKDSRMNDIVTPTQPSLDTAALREFVERKWNDEILHALTDYIAVPAKSPGFDADWARNGYIDRVVRDAAQWAERQPVKGLKLEVIRLEGRTPVIFFEVPATRSGSTETIVLYGHLDKQPEFDGWRKDLGPWTPKFEDGKLYGRGGADDGYAIYSSVTALAALDAQGVERPRCVGLIETCEESGSYDLLPYVDALRDRLGRVSLVVCLDSGAGNYDQLWLTTSLRGLISGSLEVQVLDEGIHSGGYGGIAPSSFRIMRQLFERLEDAGSGNVLPKGFHSPIPLQRLKEAEATAHILGDDVWKKMPWACGQDGLSVLPTTTDPKEALLNSTWRPSLSVTGAAGLPALADAGNVLRPRTAFKLSLRLPPLIDAAQAVQELKALLEVDPPYNAKVTFKSDAGAASGWNAPDVAPWLTSALNTASQRHYGEDVAYIGQGGTIPLMNTLQAGFPTAQFMVCGVLGPKSNAHGPNEFLHVPYAKKLTAAVAEVIALAP</sequence>
<gene>
    <name evidence="5" type="ORF">SAMEA4530655_03172</name>
</gene>
<evidence type="ECO:0000259" key="4">
    <source>
        <dbReference type="Pfam" id="PF07687"/>
    </source>
</evidence>
<name>A0A239SLG8_9BURK</name>
<accession>A0A239SLG8</accession>